<evidence type="ECO:0000313" key="2">
    <source>
        <dbReference type="Proteomes" id="UP001459277"/>
    </source>
</evidence>
<dbReference type="Proteomes" id="UP001459277">
    <property type="component" value="Unassembled WGS sequence"/>
</dbReference>
<dbReference type="AlphaFoldDB" id="A0AAW2CPN6"/>
<gene>
    <name evidence="1" type="ORF">SO802_019629</name>
</gene>
<sequence>MNVTCRVLGVNPDAQILKTTREDFSTGICSPEFVNSTLDPTLLDFGIGFQNLTIVYGCGFSLIPLLGQFNCQINGFAHIKWGAYGPGECKAIPSGINCLKVQ</sequence>
<comment type="caution">
    <text evidence="1">The sequence shown here is derived from an EMBL/GenBank/DDBJ whole genome shotgun (WGS) entry which is preliminary data.</text>
</comment>
<proteinExistence type="predicted"/>
<dbReference type="EMBL" id="JAZDWU010000006">
    <property type="protein sequence ID" value="KAL0000027.1"/>
    <property type="molecule type" value="Genomic_DNA"/>
</dbReference>
<reference evidence="1 2" key="1">
    <citation type="submission" date="2024-01" db="EMBL/GenBank/DDBJ databases">
        <title>A telomere-to-telomere, gap-free genome of sweet tea (Lithocarpus litseifolius).</title>
        <authorList>
            <person name="Zhou J."/>
        </authorList>
    </citation>
    <scope>NUCLEOTIDE SEQUENCE [LARGE SCALE GENOMIC DNA]</scope>
    <source>
        <strain evidence="1">Zhou-2022a</strain>
        <tissue evidence="1">Leaf</tissue>
    </source>
</reference>
<evidence type="ECO:0000313" key="1">
    <source>
        <dbReference type="EMBL" id="KAL0000027.1"/>
    </source>
</evidence>
<name>A0AAW2CPN6_9ROSI</name>
<organism evidence="1 2">
    <name type="scientific">Lithocarpus litseifolius</name>
    <dbReference type="NCBI Taxonomy" id="425828"/>
    <lineage>
        <taxon>Eukaryota</taxon>
        <taxon>Viridiplantae</taxon>
        <taxon>Streptophyta</taxon>
        <taxon>Embryophyta</taxon>
        <taxon>Tracheophyta</taxon>
        <taxon>Spermatophyta</taxon>
        <taxon>Magnoliopsida</taxon>
        <taxon>eudicotyledons</taxon>
        <taxon>Gunneridae</taxon>
        <taxon>Pentapetalae</taxon>
        <taxon>rosids</taxon>
        <taxon>fabids</taxon>
        <taxon>Fagales</taxon>
        <taxon>Fagaceae</taxon>
        <taxon>Lithocarpus</taxon>
    </lineage>
</organism>
<accession>A0AAW2CPN6</accession>
<keyword evidence="2" id="KW-1185">Reference proteome</keyword>
<protein>
    <submittedName>
        <fullName evidence="1">Uncharacterized protein</fullName>
    </submittedName>
</protein>